<feature type="region of interest" description="Disordered" evidence="1">
    <location>
        <begin position="1"/>
        <end position="24"/>
    </location>
</feature>
<proteinExistence type="predicted"/>
<dbReference type="AlphaFoldDB" id="A0A0L0P7V3"/>
<sequence>MGSFEKKKKKKKKKKETINKHMKKKIKFKASSRSYSGPLFLCHSAFVSSLPSTA</sequence>
<organism evidence="2 3">
    <name type="scientific">Candidozyma auris</name>
    <name type="common">Yeast</name>
    <name type="synonym">Candida auris</name>
    <dbReference type="NCBI Taxonomy" id="498019"/>
    <lineage>
        <taxon>Eukaryota</taxon>
        <taxon>Fungi</taxon>
        <taxon>Dikarya</taxon>
        <taxon>Ascomycota</taxon>
        <taxon>Saccharomycotina</taxon>
        <taxon>Pichiomycetes</taxon>
        <taxon>Metschnikowiaceae</taxon>
        <taxon>Candidozyma</taxon>
    </lineage>
</organism>
<accession>A0A0L0P7V3</accession>
<name>A0A0L0P7V3_CANAR</name>
<dbReference type="EMBL" id="LGST01000006">
    <property type="protein sequence ID" value="KNE02071.1"/>
    <property type="molecule type" value="Genomic_DNA"/>
</dbReference>
<evidence type="ECO:0000256" key="1">
    <source>
        <dbReference type="SAM" id="MobiDB-lite"/>
    </source>
</evidence>
<evidence type="ECO:0000313" key="3">
    <source>
        <dbReference type="Proteomes" id="UP000037122"/>
    </source>
</evidence>
<dbReference type="Proteomes" id="UP000037122">
    <property type="component" value="Unassembled WGS sequence"/>
</dbReference>
<reference evidence="3" key="1">
    <citation type="journal article" date="2015" name="BMC Genomics">
        <title>Draft genome of a commonly misdiagnosed multidrug resistant pathogen Candida auris.</title>
        <authorList>
            <person name="Chatterjee S."/>
            <person name="Alampalli S.V."/>
            <person name="Nageshan R.K."/>
            <person name="Chettiar S.T."/>
            <person name="Joshi S."/>
            <person name="Tatu U.S."/>
        </authorList>
    </citation>
    <scope>NUCLEOTIDE SEQUENCE [LARGE SCALE GENOMIC DNA]</scope>
    <source>
        <strain evidence="3">6684</strain>
    </source>
</reference>
<gene>
    <name evidence="2" type="ORF">QG37_00751</name>
</gene>
<comment type="caution">
    <text evidence="2">The sequence shown here is derived from an EMBL/GenBank/DDBJ whole genome shotgun (WGS) entry which is preliminary data.</text>
</comment>
<protein>
    <submittedName>
        <fullName evidence="2">Uncharacterized protein</fullName>
    </submittedName>
</protein>
<evidence type="ECO:0000313" key="2">
    <source>
        <dbReference type="EMBL" id="KNE02071.1"/>
    </source>
</evidence>